<evidence type="ECO:0000313" key="3">
    <source>
        <dbReference type="Proteomes" id="UP000000561"/>
    </source>
</evidence>
<dbReference type="KEGG" id="uma:UMAG_10495"/>
<dbReference type="RefSeq" id="XP_011390318.1">
    <property type="nucleotide sequence ID" value="XM_011392016.1"/>
</dbReference>
<gene>
    <name evidence="2" type="ORF">UMAG_10495</name>
</gene>
<keyword evidence="3" id="KW-1185">Reference proteome</keyword>
<organism evidence="2 3">
    <name type="scientific">Mycosarcoma maydis</name>
    <name type="common">Corn smut fungus</name>
    <name type="synonym">Ustilago maydis</name>
    <dbReference type="NCBI Taxonomy" id="5270"/>
    <lineage>
        <taxon>Eukaryota</taxon>
        <taxon>Fungi</taxon>
        <taxon>Dikarya</taxon>
        <taxon>Basidiomycota</taxon>
        <taxon>Ustilaginomycotina</taxon>
        <taxon>Ustilaginomycetes</taxon>
        <taxon>Ustilaginales</taxon>
        <taxon>Ustilaginaceae</taxon>
        <taxon>Mycosarcoma</taxon>
    </lineage>
</organism>
<reference evidence="2 3" key="1">
    <citation type="journal article" date="2006" name="Nature">
        <title>Insights from the genome of the biotrophic fungal plant pathogen Ustilago maydis.</title>
        <authorList>
            <person name="Kamper J."/>
            <person name="Kahmann R."/>
            <person name="Bolker M."/>
            <person name="Ma L.J."/>
            <person name="Brefort T."/>
            <person name="Saville B.J."/>
            <person name="Banuett F."/>
            <person name="Kronstad J.W."/>
            <person name="Gold S.E."/>
            <person name="Muller O."/>
            <person name="Perlin M.H."/>
            <person name="Wosten H.A."/>
            <person name="de Vries R."/>
            <person name="Ruiz-Herrera J."/>
            <person name="Reynaga-Pena C.G."/>
            <person name="Snetselaar K."/>
            <person name="McCann M."/>
            <person name="Perez-Martin J."/>
            <person name="Feldbrugge M."/>
            <person name="Basse C.W."/>
            <person name="Steinberg G."/>
            <person name="Ibeas J.I."/>
            <person name="Holloman W."/>
            <person name="Guzman P."/>
            <person name="Farman M."/>
            <person name="Stajich J.E."/>
            <person name="Sentandreu R."/>
            <person name="Gonzalez-Prieto J.M."/>
            <person name="Kennell J.C."/>
            <person name="Molina L."/>
            <person name="Schirawski J."/>
            <person name="Mendoza-Mendoza A."/>
            <person name="Greilinger D."/>
            <person name="Munch K."/>
            <person name="Rossel N."/>
            <person name="Scherer M."/>
            <person name="Vranes M."/>
            <person name="Ladendorf O."/>
            <person name="Vincon V."/>
            <person name="Fuchs U."/>
            <person name="Sandrock B."/>
            <person name="Meng S."/>
            <person name="Ho E.C."/>
            <person name="Cahill M.J."/>
            <person name="Boyce K.J."/>
            <person name="Klose J."/>
            <person name="Klosterman S.J."/>
            <person name="Deelstra H.J."/>
            <person name="Ortiz-Castellanos L."/>
            <person name="Li W."/>
            <person name="Sanchez-Alonso P."/>
            <person name="Schreier P.H."/>
            <person name="Hauser-Hahn I."/>
            <person name="Vaupel M."/>
            <person name="Koopmann E."/>
            <person name="Friedrich G."/>
            <person name="Voss H."/>
            <person name="Schluter T."/>
            <person name="Margolis J."/>
            <person name="Platt D."/>
            <person name="Swimmer C."/>
            <person name="Gnirke A."/>
            <person name="Chen F."/>
            <person name="Vysotskaia V."/>
            <person name="Mannhaupt G."/>
            <person name="Guldener U."/>
            <person name="Munsterkotter M."/>
            <person name="Haase D."/>
            <person name="Oesterheld M."/>
            <person name="Mewes H.W."/>
            <person name="Mauceli E.W."/>
            <person name="DeCaprio D."/>
            <person name="Wade C.M."/>
            <person name="Butler J."/>
            <person name="Young S."/>
            <person name="Jaffe D.B."/>
            <person name="Calvo S."/>
            <person name="Nusbaum C."/>
            <person name="Galagan J."/>
            <person name="Birren B.W."/>
        </authorList>
    </citation>
    <scope>NUCLEOTIDE SEQUENCE [LARGE SCALE GENOMIC DNA]</scope>
    <source>
        <strain evidence="3">DSM 14603 / FGSC 9021 / UM521</strain>
    </source>
</reference>
<sequence length="117" mass="13126">MCGFTVVGRANHPALTTTADDACRPSRKSRVLVRLDAYKVRPEPSSLTPPSTLMTTLASCLTRRCQSSRQTQNASLVRPSPRLSRQSALSTSPFQPRYVRRLWQYKCKRDATTQVLS</sequence>
<dbReference type="InParanoid" id="A0A0D1C366"/>
<protein>
    <submittedName>
        <fullName evidence="2">Uncharacterized protein</fullName>
    </submittedName>
</protein>
<name>A0A0D1C366_MYCMD</name>
<evidence type="ECO:0000256" key="1">
    <source>
        <dbReference type="SAM" id="MobiDB-lite"/>
    </source>
</evidence>
<dbReference type="AlphaFoldDB" id="A0A0D1C366"/>
<dbReference type="VEuPathDB" id="FungiDB:UMAG_10495"/>
<dbReference type="GeneID" id="23566522"/>
<feature type="region of interest" description="Disordered" evidence="1">
    <location>
        <begin position="68"/>
        <end position="91"/>
    </location>
</feature>
<accession>A0A0D1C366</accession>
<dbReference type="EMBL" id="CM003149">
    <property type="protein sequence ID" value="KIS68137.1"/>
    <property type="molecule type" value="Genomic_DNA"/>
</dbReference>
<evidence type="ECO:0000313" key="2">
    <source>
        <dbReference type="EMBL" id="KIS68137.1"/>
    </source>
</evidence>
<proteinExistence type="predicted"/>
<dbReference type="Proteomes" id="UP000000561">
    <property type="component" value="Chromosome 10"/>
</dbReference>